<dbReference type="AlphaFoldDB" id="A0A4Y8IG41"/>
<sequence length="294" mass="32068">MKYIDINQVQQRMNSRIVKNNFLKYIFFFATILGLIVLAALLIQVLYDGLGVIDYQFLTGRLSTEASRAGIMGAILGTLWLMAVVIPVTVIIGIGTALYLELYLKRGRTQSIIQTNISNLAGVPSIVYGILGLTIFVRAMDFGNVVLAGGLTLSLLILPIVVVAAQESIRAVPQHLSEASYGMGATKWQTIRRIILPAALPGMITGSILAISRAIGETAPLTVIGIPALLIPFPEGITDKFTALPMQIYYWTLDSTLVDEYANLAAATIIVLLLILFILNSIAVIVRNKFQQRY</sequence>
<evidence type="ECO:0000256" key="5">
    <source>
        <dbReference type="ARBA" id="ARBA00022692"/>
    </source>
</evidence>
<dbReference type="OrthoDB" id="9807065at2"/>
<reference evidence="10 11" key="1">
    <citation type="submission" date="2019-03" db="EMBL/GenBank/DDBJ databases">
        <authorList>
            <person name="He R.-H."/>
        </authorList>
    </citation>
    <scope>NUCLEOTIDE SEQUENCE [LARGE SCALE GENOMIC DNA]</scope>
    <source>
        <strain evidence="11">SH 714</strain>
    </source>
</reference>
<evidence type="ECO:0000256" key="8">
    <source>
        <dbReference type="RuleBase" id="RU363043"/>
    </source>
</evidence>
<evidence type="ECO:0000256" key="1">
    <source>
        <dbReference type="ARBA" id="ARBA00004651"/>
    </source>
</evidence>
<feature type="transmembrane region" description="Helical" evidence="8">
    <location>
        <begin position="194"/>
        <end position="215"/>
    </location>
</feature>
<dbReference type="GO" id="GO:0035435">
    <property type="term" value="P:phosphate ion transmembrane transport"/>
    <property type="evidence" value="ECO:0007669"/>
    <property type="project" value="InterPro"/>
</dbReference>
<dbReference type="GO" id="GO:0005315">
    <property type="term" value="F:phosphate transmembrane transporter activity"/>
    <property type="evidence" value="ECO:0007669"/>
    <property type="project" value="InterPro"/>
</dbReference>
<name>A0A4Y8IG41_9BACI</name>
<organism evidence="10 11">
    <name type="scientific">Filobacillus milosensis</name>
    <dbReference type="NCBI Taxonomy" id="94137"/>
    <lineage>
        <taxon>Bacteria</taxon>
        <taxon>Bacillati</taxon>
        <taxon>Bacillota</taxon>
        <taxon>Bacilli</taxon>
        <taxon>Bacillales</taxon>
        <taxon>Bacillaceae</taxon>
        <taxon>Filobacillus</taxon>
    </lineage>
</organism>
<dbReference type="PROSITE" id="PS50928">
    <property type="entry name" value="ABC_TM1"/>
    <property type="match status" value="1"/>
</dbReference>
<gene>
    <name evidence="10" type="primary">pstA</name>
    <name evidence="10" type="ORF">E3U55_10795</name>
</gene>
<evidence type="ECO:0000256" key="6">
    <source>
        <dbReference type="ARBA" id="ARBA00022989"/>
    </source>
</evidence>
<protein>
    <recommendedName>
        <fullName evidence="8">Phosphate transport system permease protein PstA</fullName>
    </recommendedName>
</protein>
<keyword evidence="6 8" id="KW-1133">Transmembrane helix</keyword>
<evidence type="ECO:0000256" key="2">
    <source>
        <dbReference type="ARBA" id="ARBA00007069"/>
    </source>
</evidence>
<feature type="transmembrane region" description="Helical" evidence="8">
    <location>
        <begin position="261"/>
        <end position="286"/>
    </location>
</feature>
<dbReference type="NCBIfam" id="TIGR00974">
    <property type="entry name" value="3a0107s02c"/>
    <property type="match status" value="1"/>
</dbReference>
<keyword evidence="3" id="KW-0813">Transport</keyword>
<evidence type="ECO:0000256" key="7">
    <source>
        <dbReference type="ARBA" id="ARBA00023136"/>
    </source>
</evidence>
<evidence type="ECO:0000256" key="3">
    <source>
        <dbReference type="ARBA" id="ARBA00022448"/>
    </source>
</evidence>
<feature type="transmembrane region" description="Helical" evidence="8">
    <location>
        <begin position="67"/>
        <end position="100"/>
    </location>
</feature>
<accession>A0A4Y8IG41</accession>
<dbReference type="PANTHER" id="PTHR43470">
    <property type="entry name" value="PHOSPHATE TRANSPORT SYSTEM PERMEASE PROTEIN PSTA-RELATED"/>
    <property type="match status" value="1"/>
</dbReference>
<evidence type="ECO:0000313" key="10">
    <source>
        <dbReference type="EMBL" id="TFB19633.1"/>
    </source>
</evidence>
<dbReference type="InterPro" id="IPR000515">
    <property type="entry name" value="MetI-like"/>
</dbReference>
<dbReference type="GO" id="GO:0005886">
    <property type="term" value="C:plasma membrane"/>
    <property type="evidence" value="ECO:0007669"/>
    <property type="project" value="UniProtKB-SubCell"/>
</dbReference>
<feature type="transmembrane region" description="Helical" evidence="8">
    <location>
        <begin position="120"/>
        <end position="139"/>
    </location>
</feature>
<dbReference type="SUPFAM" id="SSF161098">
    <property type="entry name" value="MetI-like"/>
    <property type="match status" value="1"/>
</dbReference>
<dbReference type="PANTHER" id="PTHR43470:SF5">
    <property type="entry name" value="PHOSPHATE TRANSPORT SYSTEM PERMEASE PROTEIN PSTA"/>
    <property type="match status" value="1"/>
</dbReference>
<feature type="transmembrane region" description="Helical" evidence="8">
    <location>
        <begin position="22"/>
        <end position="47"/>
    </location>
</feature>
<comment type="similarity">
    <text evidence="2 8">Belongs to the binding-protein-dependent transport system permease family. CysTW subfamily.</text>
</comment>
<dbReference type="InterPro" id="IPR035906">
    <property type="entry name" value="MetI-like_sf"/>
</dbReference>
<comment type="caution">
    <text evidence="10">The sequence shown here is derived from an EMBL/GenBank/DDBJ whole genome shotgun (WGS) entry which is preliminary data.</text>
</comment>
<evidence type="ECO:0000256" key="4">
    <source>
        <dbReference type="ARBA" id="ARBA00022475"/>
    </source>
</evidence>
<proteinExistence type="inferred from homology"/>
<keyword evidence="7 8" id="KW-0472">Membrane</keyword>
<feature type="transmembrane region" description="Helical" evidence="8">
    <location>
        <begin position="145"/>
        <end position="165"/>
    </location>
</feature>
<evidence type="ECO:0000259" key="9">
    <source>
        <dbReference type="PROSITE" id="PS50928"/>
    </source>
</evidence>
<keyword evidence="11" id="KW-1185">Reference proteome</keyword>
<comment type="subcellular location">
    <subcellularLocation>
        <location evidence="1 8">Cell membrane</location>
        <topology evidence="1 8">Multi-pass membrane protein</topology>
    </subcellularLocation>
</comment>
<dbReference type="InterPro" id="IPR005672">
    <property type="entry name" value="Phosphate_PstA"/>
</dbReference>
<keyword evidence="4 8" id="KW-1003">Cell membrane</keyword>
<keyword evidence="5 8" id="KW-0812">Transmembrane</keyword>
<feature type="domain" description="ABC transmembrane type-1" evidence="9">
    <location>
        <begin position="75"/>
        <end position="283"/>
    </location>
</feature>
<dbReference type="Pfam" id="PF00528">
    <property type="entry name" value="BPD_transp_1"/>
    <property type="match status" value="1"/>
</dbReference>
<evidence type="ECO:0000313" key="11">
    <source>
        <dbReference type="Proteomes" id="UP000297975"/>
    </source>
</evidence>
<dbReference type="Gene3D" id="1.10.3720.10">
    <property type="entry name" value="MetI-like"/>
    <property type="match status" value="1"/>
</dbReference>
<dbReference type="Proteomes" id="UP000297975">
    <property type="component" value="Unassembled WGS sequence"/>
</dbReference>
<dbReference type="CDD" id="cd06261">
    <property type="entry name" value="TM_PBP2"/>
    <property type="match status" value="1"/>
</dbReference>
<dbReference type="RefSeq" id="WP_134340431.1">
    <property type="nucleotide sequence ID" value="NZ_SOPW01000010.1"/>
</dbReference>
<dbReference type="EMBL" id="SOPW01000010">
    <property type="protein sequence ID" value="TFB19633.1"/>
    <property type="molecule type" value="Genomic_DNA"/>
</dbReference>